<proteinExistence type="predicted"/>
<organism evidence="2 3">
    <name type="scientific">Pinctada imbricata</name>
    <name type="common">Atlantic pearl-oyster</name>
    <name type="synonym">Pinctada martensii</name>
    <dbReference type="NCBI Taxonomy" id="66713"/>
    <lineage>
        <taxon>Eukaryota</taxon>
        <taxon>Metazoa</taxon>
        <taxon>Spiralia</taxon>
        <taxon>Lophotrochozoa</taxon>
        <taxon>Mollusca</taxon>
        <taxon>Bivalvia</taxon>
        <taxon>Autobranchia</taxon>
        <taxon>Pteriomorphia</taxon>
        <taxon>Pterioida</taxon>
        <taxon>Pterioidea</taxon>
        <taxon>Pteriidae</taxon>
        <taxon>Pinctada</taxon>
    </lineage>
</organism>
<name>A0AA88XEY8_PINIB</name>
<dbReference type="EMBL" id="VSWD01000013">
    <property type="protein sequence ID" value="KAK3084074.1"/>
    <property type="molecule type" value="Genomic_DNA"/>
</dbReference>
<dbReference type="GO" id="GO:0003676">
    <property type="term" value="F:nucleic acid binding"/>
    <property type="evidence" value="ECO:0007669"/>
    <property type="project" value="InterPro"/>
</dbReference>
<evidence type="ECO:0000313" key="3">
    <source>
        <dbReference type="Proteomes" id="UP001186944"/>
    </source>
</evidence>
<accession>A0AA88XEY8</accession>
<dbReference type="Proteomes" id="UP001186944">
    <property type="component" value="Unassembled WGS sequence"/>
</dbReference>
<keyword evidence="3" id="KW-1185">Reference proteome</keyword>
<protein>
    <recommendedName>
        <fullName evidence="4">Histone-lysine N-methyltransferase SETMAR</fullName>
    </recommendedName>
</protein>
<dbReference type="PANTHER" id="PTHR46060">
    <property type="entry name" value="MARINER MOS1 TRANSPOSASE-LIKE PROTEIN"/>
    <property type="match status" value="1"/>
</dbReference>
<evidence type="ECO:0008006" key="4">
    <source>
        <dbReference type="Google" id="ProtNLM"/>
    </source>
</evidence>
<feature type="compositionally biased region" description="Basic and acidic residues" evidence="1">
    <location>
        <begin position="392"/>
        <end position="405"/>
    </location>
</feature>
<comment type="caution">
    <text evidence="2">The sequence shown here is derived from an EMBL/GenBank/DDBJ whole genome shotgun (WGS) entry which is preliminary data.</text>
</comment>
<feature type="region of interest" description="Disordered" evidence="1">
    <location>
        <begin position="386"/>
        <end position="410"/>
    </location>
</feature>
<evidence type="ECO:0000256" key="1">
    <source>
        <dbReference type="SAM" id="MobiDB-lite"/>
    </source>
</evidence>
<sequence>MQIVTDLIYYRNKSLQRVSERDGASESVRRPILFIESWSSTILLNRRHRRASWLSLRKNLNFRTAESSIDKGVSFHKDNAPVHMSVTVMDTISDCGFNLIELPPYSPDRAPSDFHLFRKSKAAISGTHFQTDNDAILAVDGFLTSQDKGFFKSGIEALQHRMNVIQESIEAKHAQAEQQLHFHNDSRESQNAGMPASILYRNNELVTLPRPQRRKNRKSEHDMVRIIPKEHLNSHLKPIPLRPVMKPNVQNIIPNIPQELQMTSNANRRASKSKQQANEWSCTEVTTYREEWSNEGKRIYREKARFINDKGYRNGRSNEDYEMSLKSHNRMPSDQTRLLNPPTYNPSFHNMPRRTAQPMLTYDNCDQDFRQPAFSHQSRIPNRSRPISIRHRANEEDRDYRDYRSDYGPFCPRIPQDQRELYDNQDVYPQHPMHYPEYDNSFVNYQSPEYFDAYADGQRSEFYNQYEDGQRSEFYNQYEDDQRSEFYNQHAEDQRSEFYNPSEDGQRSEFYNQYEDDQQYDDIHIEF</sequence>
<gene>
    <name evidence="2" type="ORF">FSP39_007746</name>
</gene>
<dbReference type="Gene3D" id="3.30.420.10">
    <property type="entry name" value="Ribonuclease H-like superfamily/Ribonuclease H"/>
    <property type="match status" value="1"/>
</dbReference>
<dbReference type="AlphaFoldDB" id="A0AA88XEY8"/>
<reference evidence="2" key="1">
    <citation type="submission" date="2019-08" db="EMBL/GenBank/DDBJ databases">
        <title>The improved chromosome-level genome for the pearl oyster Pinctada fucata martensii using PacBio sequencing and Hi-C.</title>
        <authorList>
            <person name="Zheng Z."/>
        </authorList>
    </citation>
    <scope>NUCLEOTIDE SEQUENCE</scope>
    <source>
        <strain evidence="2">ZZ-2019</strain>
        <tissue evidence="2">Adductor muscle</tissue>
    </source>
</reference>
<dbReference type="InterPro" id="IPR036397">
    <property type="entry name" value="RNaseH_sf"/>
</dbReference>
<dbReference type="PANTHER" id="PTHR46060:SF1">
    <property type="entry name" value="MARINER MOS1 TRANSPOSASE-LIKE PROTEIN"/>
    <property type="match status" value="1"/>
</dbReference>
<dbReference type="InterPro" id="IPR052709">
    <property type="entry name" value="Transposase-MT_Hybrid"/>
</dbReference>
<evidence type="ECO:0000313" key="2">
    <source>
        <dbReference type="EMBL" id="KAK3084074.1"/>
    </source>
</evidence>